<dbReference type="PANTHER" id="PTHR30345:SF5">
    <property type="entry name" value="GALACTOSE-6-PHOSPHATE ISOMERASE SUBUNIT LACA"/>
    <property type="match status" value="1"/>
</dbReference>
<dbReference type="STRING" id="634994.GCWU000323_00024"/>
<evidence type="ECO:0000256" key="1">
    <source>
        <dbReference type="ARBA" id="ARBA00008754"/>
    </source>
</evidence>
<dbReference type="SUPFAM" id="SSF89623">
    <property type="entry name" value="Ribose/Galactose isomerase RpiB/AlsB"/>
    <property type="match status" value="1"/>
</dbReference>
<comment type="caution">
    <text evidence="3">The sequence shown here is derived from an EMBL/GenBank/DDBJ whole genome shotgun (WGS) entry which is preliminary data.</text>
</comment>
<dbReference type="EMBL" id="ACVB02000005">
    <property type="protein sequence ID" value="EEX75813.1"/>
    <property type="molecule type" value="Genomic_DNA"/>
</dbReference>
<dbReference type="GO" id="GO:0005990">
    <property type="term" value="P:lactose catabolic process"/>
    <property type="evidence" value="ECO:0007669"/>
    <property type="project" value="InterPro"/>
</dbReference>
<dbReference type="AlphaFoldDB" id="C9MU06"/>
<organism evidence="3 4">
    <name type="scientific">Leptotrichia hofstadii F0254</name>
    <dbReference type="NCBI Taxonomy" id="634994"/>
    <lineage>
        <taxon>Bacteria</taxon>
        <taxon>Fusobacteriati</taxon>
        <taxon>Fusobacteriota</taxon>
        <taxon>Fusobacteriia</taxon>
        <taxon>Fusobacteriales</taxon>
        <taxon>Leptotrichiaceae</taxon>
        <taxon>Leptotrichia</taxon>
    </lineage>
</organism>
<dbReference type="NCBIfam" id="TIGR01118">
    <property type="entry name" value="lacA"/>
    <property type="match status" value="1"/>
</dbReference>
<dbReference type="EC" id="5.3.1.26" evidence="3"/>
<dbReference type="InterPro" id="IPR036569">
    <property type="entry name" value="RpiB_LacA_LacB_sf"/>
</dbReference>
<protein>
    <submittedName>
        <fullName evidence="3">Galactose-6-phosphate isomerase, LacA subunit</fullName>
        <ecNumber evidence="3">5.3.1.26</ecNumber>
    </submittedName>
</protein>
<dbReference type="InterPro" id="IPR003500">
    <property type="entry name" value="RpiB_LacA_LacB"/>
</dbReference>
<dbReference type="PIRSF" id="PIRSF005384">
    <property type="entry name" value="RpiB_LacA_B"/>
    <property type="match status" value="1"/>
</dbReference>
<proteinExistence type="inferred from homology"/>
<comment type="similarity">
    <text evidence="1">Belongs to the LacAB/RpiB family.</text>
</comment>
<dbReference type="Gene3D" id="3.40.1400.10">
    <property type="entry name" value="Sugar-phosphate isomerase, RpiB/LacA/LacB"/>
    <property type="match status" value="1"/>
</dbReference>
<dbReference type="InterPro" id="IPR004783">
    <property type="entry name" value="LacA"/>
</dbReference>
<dbReference type="eggNOG" id="COG0698">
    <property type="taxonomic scope" value="Bacteria"/>
</dbReference>
<dbReference type="GO" id="GO:0009052">
    <property type="term" value="P:pentose-phosphate shunt, non-oxidative branch"/>
    <property type="evidence" value="ECO:0007669"/>
    <property type="project" value="TreeGrafter"/>
</dbReference>
<dbReference type="Proteomes" id="UP000006233">
    <property type="component" value="Unassembled WGS sequence"/>
</dbReference>
<dbReference type="GO" id="GO:0050044">
    <property type="term" value="F:galactose-6-phosphate isomerase activity"/>
    <property type="evidence" value="ECO:0007669"/>
    <property type="project" value="UniProtKB-EC"/>
</dbReference>
<dbReference type="GO" id="GO:0019316">
    <property type="term" value="P:D-allose catabolic process"/>
    <property type="evidence" value="ECO:0007669"/>
    <property type="project" value="TreeGrafter"/>
</dbReference>
<keyword evidence="2 3" id="KW-0413">Isomerase</keyword>
<dbReference type="GO" id="GO:0004751">
    <property type="term" value="F:ribose-5-phosphate isomerase activity"/>
    <property type="evidence" value="ECO:0007669"/>
    <property type="project" value="TreeGrafter"/>
</dbReference>
<evidence type="ECO:0000313" key="4">
    <source>
        <dbReference type="Proteomes" id="UP000006233"/>
    </source>
</evidence>
<reference evidence="3 4" key="1">
    <citation type="submission" date="2009-09" db="EMBL/GenBank/DDBJ databases">
        <authorList>
            <person name="Weinstock G."/>
            <person name="Sodergren E."/>
            <person name="Clifton S."/>
            <person name="Fulton L."/>
            <person name="Fulton B."/>
            <person name="Courtney L."/>
            <person name="Fronick C."/>
            <person name="Harrison M."/>
            <person name="Strong C."/>
            <person name="Farmer C."/>
            <person name="Delahaunty K."/>
            <person name="Markovic C."/>
            <person name="Hall O."/>
            <person name="Minx P."/>
            <person name="Tomlinson C."/>
            <person name="Mitreva M."/>
            <person name="Nelson J."/>
            <person name="Hou S."/>
            <person name="Wollam A."/>
            <person name="Pepin K.H."/>
            <person name="Johnson M."/>
            <person name="Bhonagiri V."/>
            <person name="Nash W.E."/>
            <person name="Warren W."/>
            <person name="Chinwalla A."/>
            <person name="Mardis E.R."/>
            <person name="Wilson R.K."/>
        </authorList>
    </citation>
    <scope>NUCLEOTIDE SEQUENCE [LARGE SCALE GENOMIC DNA]</scope>
    <source>
        <strain evidence="3 4">F0254</strain>
    </source>
</reference>
<dbReference type="PANTHER" id="PTHR30345">
    <property type="entry name" value="RIBOSE-5-PHOSPHATE ISOMERASE B"/>
    <property type="match status" value="1"/>
</dbReference>
<evidence type="ECO:0000313" key="3">
    <source>
        <dbReference type="EMBL" id="EEX75813.1"/>
    </source>
</evidence>
<gene>
    <name evidence="3" type="primary">lacA</name>
    <name evidence="3" type="ORF">GCWU000323_00024</name>
</gene>
<evidence type="ECO:0000256" key="2">
    <source>
        <dbReference type="ARBA" id="ARBA00023235"/>
    </source>
</evidence>
<accession>C9MU06</accession>
<dbReference type="NCBIfam" id="NF006380">
    <property type="entry name" value="PRK08621.1"/>
    <property type="match status" value="1"/>
</dbReference>
<dbReference type="HOGENOM" id="CLU_091396_4_2_0"/>
<name>C9MU06_9FUSO</name>
<dbReference type="HAMAP" id="MF_01555">
    <property type="entry name" value="LacA"/>
    <property type="match status" value="1"/>
</dbReference>
<dbReference type="NCBIfam" id="TIGR00689">
    <property type="entry name" value="rpiB_lacA_lacB"/>
    <property type="match status" value="1"/>
</dbReference>
<dbReference type="Pfam" id="PF02502">
    <property type="entry name" value="LacAB_rpiB"/>
    <property type="match status" value="1"/>
</dbReference>
<sequence>MEEKIMKVILGADADGKELKDIVKDYLIQNGFDVVDKSADRDFVDTTVSVAKEVLADKDSLGVVFDAYGDGSFMVATKIKGMIAAEVSDERSAYMTRGHNNSRIITMGSKIVGTELAKNIVKEFLRAGYDGGRHQIRVDMLNKMC</sequence>